<sequence length="425" mass="49577">MMTTKAFLIYLIVNILNTYIVSIFLKAFLGEHIKNKYIYRFHLLLYNPTQILIYIFITTPIINLFINILFIYCLTFNFDTKNTKRITSAIEIYAIFMLVETAFAISNGFLNAPMDQPIQYYESDFSFLVTNIISYIIALIFKNYKYLKSDILVPKIYSLLIFILPLLTIVVIFILTTSKLSFTHMLIALGAMLFINTIVFYLFNTILKDVHIYTESLKISNQNKYYLTQYELMKSNNEQVKLIQHDFKNFVQMFDYLLQHKEYDLLSQQLKKFSDKTLCSEYMNSGNYIIDGILNYKIQYLISKNIKYTMDLQIPNDLNIDSDFITIVLGNLLDNAITAADKSDASFVNFAMKYNQGRIFIKLENSYSNDLIYDEHMNFTSTKTDKINHGLGIQSVKKVLSENNGEITFDLKPAIFTAHVMIYTN</sequence>
<feature type="transmembrane region" description="Helical" evidence="1">
    <location>
        <begin position="7"/>
        <end position="29"/>
    </location>
</feature>
<gene>
    <name evidence="3" type="ORF">H9Q80_03415</name>
</gene>
<feature type="domain" description="Sensor histidine kinase NatK-like C-terminal" evidence="2">
    <location>
        <begin position="325"/>
        <end position="422"/>
    </location>
</feature>
<dbReference type="InterPro" id="IPR032834">
    <property type="entry name" value="NatK-like_C"/>
</dbReference>
<dbReference type="GO" id="GO:0042802">
    <property type="term" value="F:identical protein binding"/>
    <property type="evidence" value="ECO:0007669"/>
    <property type="project" value="TreeGrafter"/>
</dbReference>
<name>A0A7G9GQD4_9FIRM</name>
<dbReference type="PANTHER" id="PTHR40448:SF1">
    <property type="entry name" value="TWO-COMPONENT SENSOR HISTIDINE KINASE"/>
    <property type="match status" value="1"/>
</dbReference>
<evidence type="ECO:0000256" key="1">
    <source>
        <dbReference type="SAM" id="Phobius"/>
    </source>
</evidence>
<proteinExistence type="predicted"/>
<keyword evidence="1" id="KW-0812">Transmembrane</keyword>
<feature type="transmembrane region" description="Helical" evidence="1">
    <location>
        <begin position="182"/>
        <end position="203"/>
    </location>
</feature>
<dbReference type="KEGG" id="ehn:H9Q80_03415"/>
<dbReference type="AlphaFoldDB" id="A0A7G9GQD4"/>
<feature type="transmembrane region" description="Helical" evidence="1">
    <location>
        <begin position="125"/>
        <end position="144"/>
    </location>
</feature>
<protein>
    <submittedName>
        <fullName evidence="3">GHKL domain-containing protein</fullName>
    </submittedName>
</protein>
<feature type="transmembrane region" description="Helical" evidence="1">
    <location>
        <begin position="86"/>
        <end position="105"/>
    </location>
</feature>
<keyword evidence="1" id="KW-0472">Membrane</keyword>
<evidence type="ECO:0000313" key="3">
    <source>
        <dbReference type="EMBL" id="QNM13016.1"/>
    </source>
</evidence>
<dbReference type="EMBL" id="CP060636">
    <property type="protein sequence ID" value="QNM13016.1"/>
    <property type="molecule type" value="Genomic_DNA"/>
</dbReference>
<dbReference type="InterPro" id="IPR036890">
    <property type="entry name" value="HATPase_C_sf"/>
</dbReference>
<dbReference type="Proteomes" id="UP000515856">
    <property type="component" value="Chromosome"/>
</dbReference>
<reference evidence="3 4" key="1">
    <citation type="submission" date="2020-08" db="EMBL/GenBank/DDBJ databases">
        <authorList>
            <person name="Liu C."/>
            <person name="Sun Q."/>
        </authorList>
    </citation>
    <scope>NUCLEOTIDE SEQUENCE [LARGE SCALE GENOMIC DNA]</scope>
    <source>
        <strain evidence="3 4">NSJ-61</strain>
    </source>
</reference>
<organism evidence="3 4">
    <name type="scientific">[Eubacterium] hominis</name>
    <dbReference type="NCBI Taxonomy" id="2764325"/>
    <lineage>
        <taxon>Bacteria</taxon>
        <taxon>Bacillati</taxon>
        <taxon>Bacillota</taxon>
        <taxon>Erysipelotrichia</taxon>
        <taxon>Erysipelotrichales</taxon>
        <taxon>Erysipelotrichaceae</taxon>
        <taxon>Amedibacillus</taxon>
    </lineage>
</organism>
<keyword evidence="1" id="KW-1133">Transmembrane helix</keyword>
<dbReference type="PANTHER" id="PTHR40448">
    <property type="entry name" value="TWO-COMPONENT SENSOR HISTIDINE KINASE"/>
    <property type="match status" value="1"/>
</dbReference>
<dbReference type="Pfam" id="PF14501">
    <property type="entry name" value="HATPase_c_5"/>
    <property type="match status" value="1"/>
</dbReference>
<accession>A0A7G9GQD4</accession>
<feature type="transmembrane region" description="Helical" evidence="1">
    <location>
        <begin position="156"/>
        <end position="176"/>
    </location>
</feature>
<dbReference type="SUPFAM" id="SSF55874">
    <property type="entry name" value="ATPase domain of HSP90 chaperone/DNA topoisomerase II/histidine kinase"/>
    <property type="match status" value="1"/>
</dbReference>
<dbReference type="RefSeq" id="WP_117454955.1">
    <property type="nucleotide sequence ID" value="NZ_CP060636.1"/>
</dbReference>
<evidence type="ECO:0000313" key="4">
    <source>
        <dbReference type="Proteomes" id="UP000515856"/>
    </source>
</evidence>
<feature type="transmembrane region" description="Helical" evidence="1">
    <location>
        <begin position="51"/>
        <end position="74"/>
    </location>
</feature>
<dbReference type="Gene3D" id="3.30.565.10">
    <property type="entry name" value="Histidine kinase-like ATPase, C-terminal domain"/>
    <property type="match status" value="1"/>
</dbReference>
<keyword evidence="4" id="KW-1185">Reference proteome</keyword>
<evidence type="ECO:0000259" key="2">
    <source>
        <dbReference type="Pfam" id="PF14501"/>
    </source>
</evidence>